<sequence length="579" mass="62598">MTDRPISRPAAASALAIALAMLTACGAPDAPTQQTVTETSDASFSYFTYSGSDPVFDAPLEENQARNPILAGYYPDPSIVKVDTEYYLVNSSFTHFPGIPIFRSQDLVNWTQIGNVIDRPDMLDFSGLTVSRGVFAPTIEFHDGLFYVINTCVDCGGNFIVTASDPAGPWSDPQWLPHVGGIDPSIFFDEDGKVYILNNDAPEGEPLYEGHRAIWIREVDAETFEPIGEAVVAVNGGVDLSQQPVWIEGPHLYKVDGTYYLSAAEGGTGPQHSQVVLTADSPMGPFTPHPDNPVLTQRDLPEDRPNPITSVGHVDFTQDDDGNWWAVFLGTRPYQGNEYNTGRETFLMPVTWENGAPRITEPGEVMSYVVERPALPAQSPGPLPLTGNFTYTDEFDEAALPMHWLMVRTPSEQWYRLGGGNLFLSPDAEPIGTAGQPNFLGRRQQHTNAEAVTEVSFTARAPGAEAGIAAFQNDAAYYTLGASVDADGTPVVRLRKRFGDDMPETGEVVAEVPAASGNGEPLKLKIVARGPELDFYQSGAEGNWQSVALEQDGTILSTDKAGGFVGTLFGVYAQNGSSD</sequence>
<keyword evidence="10" id="KW-1185">Reference proteome</keyword>
<keyword evidence="7" id="KW-0732">Signal</keyword>
<dbReference type="Proteomes" id="UP000024547">
    <property type="component" value="Unassembled WGS sequence"/>
</dbReference>
<evidence type="ECO:0000256" key="7">
    <source>
        <dbReference type="SAM" id="SignalP"/>
    </source>
</evidence>
<dbReference type="RefSeq" id="WP_081806152.1">
    <property type="nucleotide sequence ID" value="NZ_AWFH01000023.1"/>
</dbReference>
<dbReference type="eggNOG" id="COG3507">
    <property type="taxonomic scope" value="Bacteria"/>
</dbReference>
<evidence type="ECO:0000313" key="9">
    <source>
        <dbReference type="EMBL" id="KCZ60488.1"/>
    </source>
</evidence>
<dbReference type="Pfam" id="PF04616">
    <property type="entry name" value="Glyco_hydro_43"/>
    <property type="match status" value="1"/>
</dbReference>
<dbReference type="GO" id="GO:0004553">
    <property type="term" value="F:hydrolase activity, hydrolyzing O-glycosyl compounds"/>
    <property type="evidence" value="ECO:0007669"/>
    <property type="project" value="InterPro"/>
</dbReference>
<evidence type="ECO:0000256" key="6">
    <source>
        <dbReference type="RuleBase" id="RU361187"/>
    </source>
</evidence>
<dbReference type="CDD" id="cd18617">
    <property type="entry name" value="GH43_XynB-like"/>
    <property type="match status" value="1"/>
</dbReference>
<evidence type="ECO:0000256" key="5">
    <source>
        <dbReference type="PIRSR" id="PIRSR606710-2"/>
    </source>
</evidence>
<feature type="signal peptide" evidence="7">
    <location>
        <begin position="1"/>
        <end position="26"/>
    </location>
</feature>
<dbReference type="InterPro" id="IPR006710">
    <property type="entry name" value="Glyco_hydro_43"/>
</dbReference>
<evidence type="ECO:0000256" key="2">
    <source>
        <dbReference type="ARBA" id="ARBA00022801"/>
    </source>
</evidence>
<gene>
    <name evidence="9" type="ORF">HY36_05775</name>
</gene>
<evidence type="ECO:0000256" key="1">
    <source>
        <dbReference type="ARBA" id="ARBA00009865"/>
    </source>
</evidence>
<feature type="active site" description="Proton acceptor" evidence="4">
    <location>
        <position position="76"/>
    </location>
</feature>
<dbReference type="Pfam" id="PF17851">
    <property type="entry name" value="GH43_C2"/>
    <property type="match status" value="1"/>
</dbReference>
<dbReference type="InterPro" id="IPR023296">
    <property type="entry name" value="Glyco_hydro_beta-prop_sf"/>
</dbReference>
<name>A0A059E0R0_9PROT</name>
<dbReference type="InterPro" id="IPR041542">
    <property type="entry name" value="GH43_C2"/>
</dbReference>
<keyword evidence="3 6" id="KW-0326">Glycosidase</keyword>
<feature type="domain" description="Beta-xylosidase C-terminal Concanavalin A-like" evidence="8">
    <location>
        <begin position="392"/>
        <end position="576"/>
    </location>
</feature>
<dbReference type="GO" id="GO:0005975">
    <property type="term" value="P:carbohydrate metabolic process"/>
    <property type="evidence" value="ECO:0007669"/>
    <property type="project" value="InterPro"/>
</dbReference>
<proteinExistence type="inferred from homology"/>
<dbReference type="SUPFAM" id="SSF75005">
    <property type="entry name" value="Arabinanase/levansucrase/invertase"/>
    <property type="match status" value="1"/>
</dbReference>
<evidence type="ECO:0000256" key="4">
    <source>
        <dbReference type="PIRSR" id="PIRSR606710-1"/>
    </source>
</evidence>
<comment type="caution">
    <text evidence="9">The sequence shown here is derived from an EMBL/GenBank/DDBJ whole genome shotgun (WGS) entry which is preliminary data.</text>
</comment>
<organism evidence="9 10">
    <name type="scientific">Hyphomonas atlantica</name>
    <dbReference type="NCBI Taxonomy" id="1280948"/>
    <lineage>
        <taxon>Bacteria</taxon>
        <taxon>Pseudomonadati</taxon>
        <taxon>Pseudomonadota</taxon>
        <taxon>Alphaproteobacteria</taxon>
        <taxon>Hyphomonadales</taxon>
        <taxon>Hyphomonadaceae</taxon>
        <taxon>Hyphomonas</taxon>
    </lineage>
</organism>
<protein>
    <recommendedName>
        <fullName evidence="8">Beta-xylosidase C-terminal Concanavalin A-like domain-containing protein</fullName>
    </recommendedName>
</protein>
<dbReference type="EMBL" id="AWFH01000023">
    <property type="protein sequence ID" value="KCZ60488.1"/>
    <property type="molecule type" value="Genomic_DNA"/>
</dbReference>
<evidence type="ECO:0000313" key="10">
    <source>
        <dbReference type="Proteomes" id="UP000024547"/>
    </source>
</evidence>
<feature type="chain" id="PRO_5001571555" description="Beta-xylosidase C-terminal Concanavalin A-like domain-containing protein" evidence="7">
    <location>
        <begin position="27"/>
        <end position="579"/>
    </location>
</feature>
<dbReference type="Gene3D" id="2.115.10.20">
    <property type="entry name" value="Glycosyl hydrolase domain, family 43"/>
    <property type="match status" value="1"/>
</dbReference>
<dbReference type="InterPro" id="IPR013320">
    <property type="entry name" value="ConA-like_dom_sf"/>
</dbReference>
<accession>A0A059E0R0</accession>
<dbReference type="InterPro" id="IPR051795">
    <property type="entry name" value="Glycosyl_Hydrlase_43"/>
</dbReference>
<dbReference type="PATRIC" id="fig|1280948.3.peg.2210"/>
<evidence type="ECO:0000259" key="8">
    <source>
        <dbReference type="Pfam" id="PF17851"/>
    </source>
</evidence>
<keyword evidence="2 6" id="KW-0378">Hydrolase</keyword>
<dbReference type="AlphaFoldDB" id="A0A059E0R0"/>
<dbReference type="STRING" id="1280948.HY36_05775"/>
<dbReference type="Gene3D" id="2.60.120.200">
    <property type="match status" value="1"/>
</dbReference>
<dbReference type="PANTHER" id="PTHR42812">
    <property type="entry name" value="BETA-XYLOSIDASE"/>
    <property type="match status" value="1"/>
</dbReference>
<dbReference type="PANTHER" id="PTHR42812:SF12">
    <property type="entry name" value="BETA-XYLOSIDASE-RELATED"/>
    <property type="match status" value="1"/>
</dbReference>
<comment type="similarity">
    <text evidence="1 6">Belongs to the glycosyl hydrolase 43 family.</text>
</comment>
<dbReference type="SUPFAM" id="SSF49899">
    <property type="entry name" value="Concanavalin A-like lectins/glucanases"/>
    <property type="match status" value="1"/>
</dbReference>
<feature type="site" description="Important for catalytic activity, responsible for pKa modulation of the active site Glu and correct orientation of both the proton donor and substrate" evidence="5">
    <location>
        <position position="183"/>
    </location>
</feature>
<dbReference type="PROSITE" id="PS51257">
    <property type="entry name" value="PROKAR_LIPOPROTEIN"/>
    <property type="match status" value="1"/>
</dbReference>
<reference evidence="9 10" key="1">
    <citation type="journal article" date="2014" name="Antonie Van Leeuwenhoek">
        <title>Hyphomonas beringensis sp. nov. and Hyphomonas chukchiensis sp. nov., isolated from surface seawater of the Bering Sea and Chukchi Sea.</title>
        <authorList>
            <person name="Li C."/>
            <person name="Lai Q."/>
            <person name="Li G."/>
            <person name="Dong C."/>
            <person name="Wang J."/>
            <person name="Liao Y."/>
            <person name="Shao Z."/>
        </authorList>
    </citation>
    <scope>NUCLEOTIDE SEQUENCE [LARGE SCALE GENOMIC DNA]</scope>
    <source>
        <strain evidence="9 10">22II1-22F38</strain>
    </source>
</reference>
<feature type="active site" description="Proton donor" evidence="4">
    <location>
        <position position="248"/>
    </location>
</feature>
<evidence type="ECO:0000256" key="3">
    <source>
        <dbReference type="ARBA" id="ARBA00023295"/>
    </source>
</evidence>